<protein>
    <submittedName>
        <fullName evidence="10">Major facilitator superfamily permease</fullName>
    </submittedName>
</protein>
<feature type="transmembrane region" description="Helical" evidence="8">
    <location>
        <begin position="200"/>
        <end position="219"/>
    </location>
</feature>
<organism evidence="10 11">
    <name type="scientific">Levilactobacillus acidifarinae DSM 19394 = JCM 15949</name>
    <dbReference type="NCBI Taxonomy" id="1423715"/>
    <lineage>
        <taxon>Bacteria</taxon>
        <taxon>Bacillati</taxon>
        <taxon>Bacillota</taxon>
        <taxon>Bacilli</taxon>
        <taxon>Lactobacillales</taxon>
        <taxon>Lactobacillaceae</taxon>
        <taxon>Levilactobacillus</taxon>
    </lineage>
</organism>
<evidence type="ECO:0000259" key="9">
    <source>
        <dbReference type="PROSITE" id="PS50850"/>
    </source>
</evidence>
<dbReference type="PROSITE" id="PS50850">
    <property type="entry name" value="MFS"/>
    <property type="match status" value="1"/>
</dbReference>
<dbReference type="Pfam" id="PF07690">
    <property type="entry name" value="MFS_1"/>
    <property type="match status" value="1"/>
</dbReference>
<keyword evidence="7 8" id="KW-0472">Membrane</keyword>
<dbReference type="Gene3D" id="1.20.1250.20">
    <property type="entry name" value="MFS general substrate transporter like domains"/>
    <property type="match status" value="1"/>
</dbReference>
<feature type="transmembrane region" description="Helical" evidence="8">
    <location>
        <begin position="137"/>
        <end position="157"/>
    </location>
</feature>
<dbReference type="EMBL" id="AZDV01000023">
    <property type="protein sequence ID" value="KRK95056.1"/>
    <property type="molecule type" value="Genomic_DNA"/>
</dbReference>
<comment type="caution">
    <text evidence="10">The sequence shown here is derived from an EMBL/GenBank/DDBJ whole genome shotgun (WGS) entry which is preliminary data.</text>
</comment>
<dbReference type="PANTHER" id="PTHR42718:SF9">
    <property type="entry name" value="MAJOR FACILITATOR SUPERFAMILY MULTIDRUG TRANSPORTER MFSC"/>
    <property type="match status" value="1"/>
</dbReference>
<keyword evidence="3" id="KW-0813">Transport</keyword>
<evidence type="ECO:0000256" key="1">
    <source>
        <dbReference type="ARBA" id="ARBA00004651"/>
    </source>
</evidence>
<feature type="domain" description="Major facilitator superfamily (MFS) profile" evidence="9">
    <location>
        <begin position="14"/>
        <end position="476"/>
    </location>
</feature>
<comment type="similarity">
    <text evidence="2">Belongs to the major facilitator superfamily. EmrB family.</text>
</comment>
<feature type="transmembrane region" description="Helical" evidence="8">
    <location>
        <begin position="357"/>
        <end position="384"/>
    </location>
</feature>
<name>A0A0R1LHN0_9LACO</name>
<feature type="transmembrane region" description="Helical" evidence="8">
    <location>
        <begin position="52"/>
        <end position="73"/>
    </location>
</feature>
<evidence type="ECO:0000256" key="6">
    <source>
        <dbReference type="ARBA" id="ARBA00022989"/>
    </source>
</evidence>
<evidence type="ECO:0000256" key="8">
    <source>
        <dbReference type="SAM" id="Phobius"/>
    </source>
</evidence>
<keyword evidence="6 8" id="KW-1133">Transmembrane helix</keyword>
<feature type="transmembrane region" description="Helical" evidence="8">
    <location>
        <begin position="267"/>
        <end position="292"/>
    </location>
</feature>
<dbReference type="InterPro" id="IPR020846">
    <property type="entry name" value="MFS_dom"/>
</dbReference>
<evidence type="ECO:0000256" key="2">
    <source>
        <dbReference type="ARBA" id="ARBA00008537"/>
    </source>
</evidence>
<dbReference type="CDD" id="cd17503">
    <property type="entry name" value="MFS_LmrB_MDR_like"/>
    <property type="match status" value="1"/>
</dbReference>
<feature type="transmembrane region" description="Helical" evidence="8">
    <location>
        <begin position="404"/>
        <end position="422"/>
    </location>
</feature>
<dbReference type="InterPro" id="IPR004638">
    <property type="entry name" value="EmrB-like"/>
</dbReference>
<feature type="transmembrane region" description="Helical" evidence="8">
    <location>
        <begin position="332"/>
        <end position="351"/>
    </location>
</feature>
<dbReference type="SUPFAM" id="SSF103473">
    <property type="entry name" value="MFS general substrate transporter"/>
    <property type="match status" value="1"/>
</dbReference>
<evidence type="ECO:0000256" key="4">
    <source>
        <dbReference type="ARBA" id="ARBA00022475"/>
    </source>
</evidence>
<dbReference type="RefSeq" id="WP_057803026.1">
    <property type="nucleotide sequence ID" value="NZ_AZDV01000023.1"/>
</dbReference>
<feature type="transmembrane region" description="Helical" evidence="8">
    <location>
        <begin position="225"/>
        <end position="246"/>
    </location>
</feature>
<dbReference type="AlphaFoldDB" id="A0A0R1LHN0"/>
<dbReference type="STRING" id="1423715.FD25_GL002243"/>
<dbReference type="InterPro" id="IPR036259">
    <property type="entry name" value="MFS_trans_sf"/>
</dbReference>
<dbReference type="InterPro" id="IPR011701">
    <property type="entry name" value="MFS"/>
</dbReference>
<accession>A0A0R1LHN0</accession>
<feature type="transmembrane region" description="Helical" evidence="8">
    <location>
        <begin position="109"/>
        <end position="130"/>
    </location>
</feature>
<dbReference type="GO" id="GO:0022857">
    <property type="term" value="F:transmembrane transporter activity"/>
    <property type="evidence" value="ECO:0007669"/>
    <property type="project" value="InterPro"/>
</dbReference>
<feature type="transmembrane region" description="Helical" evidence="8">
    <location>
        <begin position="80"/>
        <end position="103"/>
    </location>
</feature>
<evidence type="ECO:0000313" key="11">
    <source>
        <dbReference type="Proteomes" id="UP000051955"/>
    </source>
</evidence>
<feature type="transmembrane region" description="Helical" evidence="8">
    <location>
        <begin position="304"/>
        <end position="325"/>
    </location>
</feature>
<evidence type="ECO:0000313" key="10">
    <source>
        <dbReference type="EMBL" id="KRK95056.1"/>
    </source>
</evidence>
<sequence>MEDIHGRPVHRVWLMITLMAGTFCTALTTNMLVTAYPTLMSRFNISSSTVQWLTTGFLLVMGIMIPISAWLINNFSLRRIYLAALSFFLVGLLISYTANSFAFILAGRLIQAIGVGITFPTIQNVLLVSFPADKRGTMMGIGGVVIGLAPALGPTVSGWILDNATWRDLFGIMIIPVVLVLGLTLIFVRPVLPLKKSKIDQLAIILSTIGFGSLLYGFSEVGENGWGSPSVLIGILVGLIFIGLFVRHEWPQTNPFLNVRLLTIPSFTIASLVTALSNTAMIGIQVVLPMYLQQVRGLSPLHSGLMILPGALIFGVVSLISGTLYDRMGGRRLGMIGAFLLTLGTLPFALLTRSTPYLYIICEYTVLMIGVALVTMPITAASAVDLRGIQLSHGTAVNNTLRQVTTSMGTAILGSVLTNVMTTHLPRHALLDSAPLVYQSQSYQAAMDGFHAAFLVATAFGVIDFIFACLVRDHPREVTA</sequence>
<dbReference type="PRINTS" id="PR01036">
    <property type="entry name" value="TCRTETB"/>
</dbReference>
<reference evidence="10 11" key="1">
    <citation type="journal article" date="2015" name="Genome Announc.">
        <title>Expanding the biotechnology potential of lactobacilli through comparative genomics of 213 strains and associated genera.</title>
        <authorList>
            <person name="Sun Z."/>
            <person name="Harris H.M."/>
            <person name="McCann A."/>
            <person name="Guo C."/>
            <person name="Argimon S."/>
            <person name="Zhang W."/>
            <person name="Yang X."/>
            <person name="Jeffery I.B."/>
            <person name="Cooney J.C."/>
            <person name="Kagawa T.F."/>
            <person name="Liu W."/>
            <person name="Song Y."/>
            <person name="Salvetti E."/>
            <person name="Wrobel A."/>
            <person name="Rasinkangas P."/>
            <person name="Parkhill J."/>
            <person name="Rea M.C."/>
            <person name="O'Sullivan O."/>
            <person name="Ritari J."/>
            <person name="Douillard F.P."/>
            <person name="Paul Ross R."/>
            <person name="Yang R."/>
            <person name="Briner A.E."/>
            <person name="Felis G.E."/>
            <person name="de Vos W.M."/>
            <person name="Barrangou R."/>
            <person name="Klaenhammer T.R."/>
            <person name="Caufield P.W."/>
            <person name="Cui Y."/>
            <person name="Zhang H."/>
            <person name="O'Toole P.W."/>
        </authorList>
    </citation>
    <scope>NUCLEOTIDE SEQUENCE [LARGE SCALE GENOMIC DNA]</scope>
    <source>
        <strain evidence="10 11">DSM 19394</strain>
    </source>
</reference>
<feature type="transmembrane region" description="Helical" evidence="8">
    <location>
        <begin position="169"/>
        <end position="188"/>
    </location>
</feature>
<proteinExistence type="inferred from homology"/>
<dbReference type="NCBIfam" id="TIGR00711">
    <property type="entry name" value="efflux_EmrB"/>
    <property type="match status" value="1"/>
</dbReference>
<dbReference type="Gene3D" id="1.20.1720.10">
    <property type="entry name" value="Multidrug resistance protein D"/>
    <property type="match status" value="1"/>
</dbReference>
<keyword evidence="4" id="KW-1003">Cell membrane</keyword>
<feature type="transmembrane region" description="Helical" evidence="8">
    <location>
        <begin position="450"/>
        <end position="471"/>
    </location>
</feature>
<dbReference type="Proteomes" id="UP000051955">
    <property type="component" value="Unassembled WGS sequence"/>
</dbReference>
<keyword evidence="11" id="KW-1185">Reference proteome</keyword>
<feature type="transmembrane region" description="Helical" evidence="8">
    <location>
        <begin position="12"/>
        <end position="32"/>
    </location>
</feature>
<comment type="subcellular location">
    <subcellularLocation>
        <location evidence="1">Cell membrane</location>
        <topology evidence="1">Multi-pass membrane protein</topology>
    </subcellularLocation>
</comment>
<dbReference type="PANTHER" id="PTHR42718">
    <property type="entry name" value="MAJOR FACILITATOR SUPERFAMILY MULTIDRUG TRANSPORTER MFSC"/>
    <property type="match status" value="1"/>
</dbReference>
<dbReference type="PATRIC" id="fig|1423715.3.peg.2318"/>
<evidence type="ECO:0000256" key="7">
    <source>
        <dbReference type="ARBA" id="ARBA00023136"/>
    </source>
</evidence>
<dbReference type="OrthoDB" id="102502at2"/>
<gene>
    <name evidence="10" type="ORF">FD25_GL002243</name>
</gene>
<keyword evidence="5 8" id="KW-0812">Transmembrane</keyword>
<dbReference type="GO" id="GO:0005886">
    <property type="term" value="C:plasma membrane"/>
    <property type="evidence" value="ECO:0007669"/>
    <property type="project" value="UniProtKB-SubCell"/>
</dbReference>
<evidence type="ECO:0000256" key="5">
    <source>
        <dbReference type="ARBA" id="ARBA00022692"/>
    </source>
</evidence>
<evidence type="ECO:0000256" key="3">
    <source>
        <dbReference type="ARBA" id="ARBA00022448"/>
    </source>
</evidence>